<dbReference type="InterPro" id="IPR021812">
    <property type="entry name" value="DUF3391"/>
</dbReference>
<dbReference type="EMBL" id="CP116968">
    <property type="protein sequence ID" value="WNM61057.1"/>
    <property type="molecule type" value="Genomic_DNA"/>
</dbReference>
<dbReference type="InterPro" id="IPR003607">
    <property type="entry name" value="HD/PDEase_dom"/>
</dbReference>
<sequence length="468" mass="52272">MPFFKVEDTRDLRVGTFVKLEGSWFSHPFPTNTFQIKSADDLATIQALKNVVILQDPERSASFDVEDVPDENRRPLDHEESVSREEDSEVISDSTFDHPEDDEPLIKESSLSTILDRRQDYHEFQNHLRKIEGAYQKTLGQGNELFRQLSDRRQSGRKTADAMITSIITAIQHPKTAMSLIDVVGSNGATWGLSEHALNVCTLSLLIGRQLGLEVEGLLELGRGALFHDVGYRALPMNVRFSAVGMKIQSDPELSQRHPEVGRQLMACFPDTSPAVLEMIERHHERLDGSGFPNGMRVDGLSLSTKIVMVADHYDELCNAPDLQTSLTPHAALSRLFRHVVMKGESSRFCPGVVQALVQAIGVYPPGSLVELSDGFLGVVSLIDIHQPTRPTVLLYAPWICRNDGMLVNLAQEPELEIKQALHVKDIPLPALAYLSPRRMAMFVHATEPTTVASNSRQRQIFKSNLKR</sequence>
<dbReference type="PROSITE" id="PS51832">
    <property type="entry name" value="HD_GYP"/>
    <property type="match status" value="1"/>
</dbReference>
<dbReference type="PANTHER" id="PTHR43155:SF2">
    <property type="entry name" value="CYCLIC DI-GMP PHOSPHODIESTERASE PA4108"/>
    <property type="match status" value="1"/>
</dbReference>
<dbReference type="RefSeq" id="WP_312742665.1">
    <property type="nucleotide sequence ID" value="NZ_CP116968.1"/>
</dbReference>
<feature type="region of interest" description="Disordered" evidence="1">
    <location>
        <begin position="62"/>
        <end position="104"/>
    </location>
</feature>
<evidence type="ECO:0000259" key="2">
    <source>
        <dbReference type="PROSITE" id="PS51832"/>
    </source>
</evidence>
<protein>
    <submittedName>
        <fullName evidence="3">DUF3391 domain-containing protein</fullName>
    </submittedName>
</protein>
<reference evidence="3 4" key="1">
    <citation type="submission" date="2023-01" db="EMBL/GenBank/DDBJ databases">
        <title>Cultivation and genomic characterization of new, ubiquitous marine nitrite-oxidizing bacteria from the Nitrospirales.</title>
        <authorList>
            <person name="Mueller A.J."/>
            <person name="Daebeler A."/>
            <person name="Herbold C.W."/>
            <person name="Kirkegaard R.H."/>
            <person name="Daims H."/>
        </authorList>
    </citation>
    <scope>NUCLEOTIDE SEQUENCE [LARGE SCALE GENOMIC DNA]</scope>
    <source>
        <strain evidence="3 4">DK</strain>
    </source>
</reference>
<evidence type="ECO:0000256" key="1">
    <source>
        <dbReference type="SAM" id="MobiDB-lite"/>
    </source>
</evidence>
<evidence type="ECO:0000313" key="4">
    <source>
        <dbReference type="Proteomes" id="UP001302494"/>
    </source>
</evidence>
<organism evidence="3 4">
    <name type="scientific">Candidatus Nitrospira neomarina</name>
    <dbReference type="NCBI Taxonomy" id="3020899"/>
    <lineage>
        <taxon>Bacteria</taxon>
        <taxon>Pseudomonadati</taxon>
        <taxon>Nitrospirota</taxon>
        <taxon>Nitrospiria</taxon>
        <taxon>Nitrospirales</taxon>
        <taxon>Nitrospiraceae</taxon>
        <taxon>Nitrospira</taxon>
    </lineage>
</organism>
<dbReference type="PANTHER" id="PTHR43155">
    <property type="entry name" value="CYCLIC DI-GMP PHOSPHODIESTERASE PA4108-RELATED"/>
    <property type="match status" value="1"/>
</dbReference>
<dbReference type="SMART" id="SM00471">
    <property type="entry name" value="HDc"/>
    <property type="match status" value="1"/>
</dbReference>
<gene>
    <name evidence="3" type="ORF">PQG83_15015</name>
</gene>
<feature type="domain" description="HD-GYP" evidence="2">
    <location>
        <begin position="171"/>
        <end position="373"/>
    </location>
</feature>
<evidence type="ECO:0000313" key="3">
    <source>
        <dbReference type="EMBL" id="WNM61057.1"/>
    </source>
</evidence>
<dbReference type="AlphaFoldDB" id="A0AA96GGZ5"/>
<dbReference type="KEGG" id="nneo:PQG83_15015"/>
<dbReference type="Pfam" id="PF13487">
    <property type="entry name" value="HD_5"/>
    <property type="match status" value="1"/>
</dbReference>
<dbReference type="InterPro" id="IPR037522">
    <property type="entry name" value="HD_GYP_dom"/>
</dbReference>
<name>A0AA96GGZ5_9BACT</name>
<dbReference type="Pfam" id="PF11871">
    <property type="entry name" value="DUF3391"/>
    <property type="match status" value="1"/>
</dbReference>
<accession>A0AA96GGZ5</accession>
<dbReference type="CDD" id="cd00077">
    <property type="entry name" value="HDc"/>
    <property type="match status" value="1"/>
</dbReference>
<dbReference type="Proteomes" id="UP001302494">
    <property type="component" value="Chromosome"/>
</dbReference>
<keyword evidence="4" id="KW-1185">Reference proteome</keyword>
<dbReference type="SUPFAM" id="SSF109604">
    <property type="entry name" value="HD-domain/PDEase-like"/>
    <property type="match status" value="1"/>
</dbReference>
<feature type="compositionally biased region" description="Basic and acidic residues" evidence="1">
    <location>
        <begin position="70"/>
        <end position="85"/>
    </location>
</feature>
<dbReference type="Gene3D" id="1.10.3210.10">
    <property type="entry name" value="Hypothetical protein af1432"/>
    <property type="match status" value="1"/>
</dbReference>
<proteinExistence type="predicted"/>